<gene>
    <name evidence="2" type="ORF">FA09DRAFT_117840</name>
</gene>
<feature type="region of interest" description="Disordered" evidence="1">
    <location>
        <begin position="1"/>
        <end position="26"/>
    </location>
</feature>
<name>A0A316ZKP3_9BASI</name>
<accession>A0A316ZKP3</accession>
<proteinExistence type="predicted"/>
<sequence>MPKDRRSARQFAVPDDSSSWQRQDGLSCSPCPLESVHADVVAHRGLRHESSQSRGQRDATRRSASSCLCSDREASLGIARARVEQDRERSACFDMEPMTRTEEWSRLRLCAHLWAMLDRTAVPIAAALAFCAAWLCTAARMCGPCIIACTLWSCSAARVWHT</sequence>
<evidence type="ECO:0000313" key="2">
    <source>
        <dbReference type="EMBL" id="PWO00884.1"/>
    </source>
</evidence>
<evidence type="ECO:0000313" key="3">
    <source>
        <dbReference type="Proteomes" id="UP000245946"/>
    </source>
</evidence>
<dbReference type="Proteomes" id="UP000245946">
    <property type="component" value="Unassembled WGS sequence"/>
</dbReference>
<dbReference type="RefSeq" id="XP_025601162.1">
    <property type="nucleotide sequence ID" value="XM_025739021.1"/>
</dbReference>
<evidence type="ECO:0000256" key="1">
    <source>
        <dbReference type="SAM" id="MobiDB-lite"/>
    </source>
</evidence>
<dbReference type="EMBL" id="KZ819284">
    <property type="protein sequence ID" value="PWO00884.1"/>
    <property type="molecule type" value="Genomic_DNA"/>
</dbReference>
<dbReference type="GeneID" id="37266567"/>
<feature type="region of interest" description="Disordered" evidence="1">
    <location>
        <begin position="45"/>
        <end position="65"/>
    </location>
</feature>
<organism evidence="2 3">
    <name type="scientific">Tilletiopsis washingtonensis</name>
    <dbReference type="NCBI Taxonomy" id="58919"/>
    <lineage>
        <taxon>Eukaryota</taxon>
        <taxon>Fungi</taxon>
        <taxon>Dikarya</taxon>
        <taxon>Basidiomycota</taxon>
        <taxon>Ustilaginomycotina</taxon>
        <taxon>Exobasidiomycetes</taxon>
        <taxon>Entylomatales</taxon>
        <taxon>Entylomatales incertae sedis</taxon>
        <taxon>Tilletiopsis</taxon>
    </lineage>
</organism>
<keyword evidence="3" id="KW-1185">Reference proteome</keyword>
<dbReference type="AlphaFoldDB" id="A0A316ZKP3"/>
<protein>
    <submittedName>
        <fullName evidence="2">Uncharacterized protein</fullName>
    </submittedName>
</protein>
<feature type="compositionally biased region" description="Polar residues" evidence="1">
    <location>
        <begin position="16"/>
        <end position="26"/>
    </location>
</feature>
<reference evidence="2 3" key="1">
    <citation type="journal article" date="2018" name="Mol. Biol. Evol.">
        <title>Broad Genomic Sampling Reveals a Smut Pathogenic Ancestry of the Fungal Clade Ustilaginomycotina.</title>
        <authorList>
            <person name="Kijpornyongpan T."/>
            <person name="Mondo S.J."/>
            <person name="Barry K."/>
            <person name="Sandor L."/>
            <person name="Lee J."/>
            <person name="Lipzen A."/>
            <person name="Pangilinan J."/>
            <person name="LaButti K."/>
            <person name="Hainaut M."/>
            <person name="Henrissat B."/>
            <person name="Grigoriev I.V."/>
            <person name="Spatafora J.W."/>
            <person name="Aime M.C."/>
        </authorList>
    </citation>
    <scope>NUCLEOTIDE SEQUENCE [LARGE SCALE GENOMIC DNA]</scope>
    <source>
        <strain evidence="2 3">MCA 4186</strain>
    </source>
</reference>
<feature type="compositionally biased region" description="Basic and acidic residues" evidence="1">
    <location>
        <begin position="45"/>
        <end position="61"/>
    </location>
</feature>